<keyword evidence="4" id="KW-1185">Reference proteome</keyword>
<proteinExistence type="predicted"/>
<dbReference type="InterPro" id="IPR009936">
    <property type="entry name" value="DUF1468"/>
</dbReference>
<evidence type="ECO:0000313" key="3">
    <source>
        <dbReference type="EMBL" id="MCM3715394.1"/>
    </source>
</evidence>
<keyword evidence="1" id="KW-1133">Transmembrane helix</keyword>
<protein>
    <submittedName>
        <fullName evidence="3">Tripartite tricarboxylate transporter TctB family protein</fullName>
    </submittedName>
</protein>
<feature type="transmembrane region" description="Helical" evidence="1">
    <location>
        <begin position="7"/>
        <end position="28"/>
    </location>
</feature>
<organism evidence="3 4">
    <name type="scientific">Halalkalibacter oceani</name>
    <dbReference type="NCBI Taxonomy" id="1653776"/>
    <lineage>
        <taxon>Bacteria</taxon>
        <taxon>Bacillati</taxon>
        <taxon>Bacillota</taxon>
        <taxon>Bacilli</taxon>
        <taxon>Bacillales</taxon>
        <taxon>Bacillaceae</taxon>
        <taxon>Halalkalibacter</taxon>
    </lineage>
</organism>
<dbReference type="Proteomes" id="UP001139179">
    <property type="component" value="Unassembled WGS sequence"/>
</dbReference>
<dbReference type="AlphaFoldDB" id="A0A9X2DR29"/>
<evidence type="ECO:0000259" key="2">
    <source>
        <dbReference type="Pfam" id="PF07331"/>
    </source>
</evidence>
<gene>
    <name evidence="3" type="ORF">M3202_15080</name>
</gene>
<feature type="transmembrane region" description="Helical" evidence="1">
    <location>
        <begin position="40"/>
        <end position="58"/>
    </location>
</feature>
<evidence type="ECO:0000313" key="4">
    <source>
        <dbReference type="Proteomes" id="UP001139179"/>
    </source>
</evidence>
<dbReference type="EMBL" id="JAMBOL010000014">
    <property type="protein sequence ID" value="MCM3715394.1"/>
    <property type="molecule type" value="Genomic_DNA"/>
</dbReference>
<dbReference type="RefSeq" id="WP_251224146.1">
    <property type="nucleotide sequence ID" value="NZ_JAMBOL010000014.1"/>
</dbReference>
<feature type="domain" description="DUF1468" evidence="2">
    <location>
        <begin position="9"/>
        <end position="141"/>
    </location>
</feature>
<sequence>MTKANHDVIISICVMGFAVFFFSLTFQFPTGNPQDMGPAFMPRAYAIMIMILGLLLFFKGLKSGPQAGKKGTKLILLTIGWLFIYIFFVPIIGFYIMTPLFLFVFLWIVRERRLIPLLAIPLFTTVLIFFFFKQLLNVPIPAGTLF</sequence>
<accession>A0A9X2DR29</accession>
<keyword evidence="1" id="KW-0812">Transmembrane</keyword>
<reference evidence="3" key="1">
    <citation type="submission" date="2022-05" db="EMBL/GenBank/DDBJ databases">
        <title>Comparative Genomics of Spacecraft Associated Microbes.</title>
        <authorList>
            <person name="Tran M.T."/>
            <person name="Wright A."/>
            <person name="Seuylemezian A."/>
            <person name="Eisen J."/>
            <person name="Coil D."/>
        </authorList>
    </citation>
    <scope>NUCLEOTIDE SEQUENCE</scope>
    <source>
        <strain evidence="3">214.1.1</strain>
    </source>
</reference>
<comment type="caution">
    <text evidence="3">The sequence shown here is derived from an EMBL/GenBank/DDBJ whole genome shotgun (WGS) entry which is preliminary data.</text>
</comment>
<evidence type="ECO:0000256" key="1">
    <source>
        <dbReference type="SAM" id="Phobius"/>
    </source>
</evidence>
<name>A0A9X2DR29_9BACI</name>
<feature type="transmembrane region" description="Helical" evidence="1">
    <location>
        <begin position="79"/>
        <end position="108"/>
    </location>
</feature>
<feature type="transmembrane region" description="Helical" evidence="1">
    <location>
        <begin position="114"/>
        <end position="132"/>
    </location>
</feature>
<dbReference type="Pfam" id="PF07331">
    <property type="entry name" value="TctB"/>
    <property type="match status" value="1"/>
</dbReference>
<keyword evidence="1" id="KW-0472">Membrane</keyword>